<dbReference type="KEGG" id="sphc:CVN68_16710"/>
<organism evidence="3 4">
    <name type="scientific">Sphingomonas psychrotolerans</name>
    <dbReference type="NCBI Taxonomy" id="1327635"/>
    <lineage>
        <taxon>Bacteria</taxon>
        <taxon>Pseudomonadati</taxon>
        <taxon>Pseudomonadota</taxon>
        <taxon>Alphaproteobacteria</taxon>
        <taxon>Sphingomonadales</taxon>
        <taxon>Sphingomonadaceae</taxon>
        <taxon>Sphingomonas</taxon>
    </lineage>
</organism>
<reference evidence="3 4" key="1">
    <citation type="submission" date="2017-11" db="EMBL/GenBank/DDBJ databases">
        <title>Complete genome sequence of Sphingomonas sp. Strain Cra20, a psychrotolerant potential plant growth promoting rhizobacteria.</title>
        <authorList>
            <person name="Luo Y."/>
        </authorList>
    </citation>
    <scope>NUCLEOTIDE SEQUENCE [LARGE SCALE GENOMIC DNA]</scope>
    <source>
        <strain evidence="3 4">Cra20</strain>
    </source>
</reference>
<feature type="domain" description="Glycosyltransferase subfamily 4-like N-terminal" evidence="2">
    <location>
        <begin position="26"/>
        <end position="143"/>
    </location>
</feature>
<dbReference type="EMBL" id="CP024923">
    <property type="protein sequence ID" value="ATY33403.1"/>
    <property type="molecule type" value="Genomic_DNA"/>
</dbReference>
<keyword evidence="3" id="KW-0808">Transferase</keyword>
<dbReference type="InterPro" id="IPR028098">
    <property type="entry name" value="Glyco_trans_4-like_N"/>
</dbReference>
<evidence type="ECO:0000259" key="2">
    <source>
        <dbReference type="Pfam" id="PF13439"/>
    </source>
</evidence>
<dbReference type="InterPro" id="IPR001296">
    <property type="entry name" value="Glyco_trans_1"/>
</dbReference>
<keyword evidence="4" id="KW-1185">Reference proteome</keyword>
<evidence type="ECO:0000259" key="1">
    <source>
        <dbReference type="Pfam" id="PF00534"/>
    </source>
</evidence>
<protein>
    <submittedName>
        <fullName evidence="3">Glycosyl transferase</fullName>
    </submittedName>
</protein>
<dbReference type="Gene3D" id="3.40.50.2000">
    <property type="entry name" value="Glycogen Phosphorylase B"/>
    <property type="match status" value="2"/>
</dbReference>
<dbReference type="PANTHER" id="PTHR12526">
    <property type="entry name" value="GLYCOSYLTRANSFERASE"/>
    <property type="match status" value="1"/>
</dbReference>
<dbReference type="SUPFAM" id="SSF53756">
    <property type="entry name" value="UDP-Glycosyltransferase/glycogen phosphorylase"/>
    <property type="match status" value="1"/>
</dbReference>
<gene>
    <name evidence="3" type="ORF">CVN68_16710</name>
</gene>
<dbReference type="AlphaFoldDB" id="A0A2K8MHS0"/>
<dbReference type="CDD" id="cd03802">
    <property type="entry name" value="GT4_AviGT4-like"/>
    <property type="match status" value="1"/>
</dbReference>
<sequence length="334" mass="36941">MKIAMLAPIAWRTPPRHYGPWELVTSLLTEALVARGVNVTLFATQDSQTAGTLAGVVPRGYEEDPAIDAKVWEYAHQSHLFARAGEFDLIHNQADFPAHAYAPLIDTPMVTTIHGFSSDRILPMYKPFENRVHFVAISEADRHPSLEYAATIHHGIRLDEFPFDAEGSDDLLFFGRMHPDKGAAEAIHVALASGRRLDLYGIVQDQGYFDREVKPHVDGERIRYLGPVGGEQRLRALGKARALLHLINFDEPFGLSVIEAMACGTPVIAINRGSMAELITPETGILVRSAGEAILALAQIDAIDRTACRRHVEAHFSVEAMADKYIALYERILS</sequence>
<dbReference type="Pfam" id="PF00534">
    <property type="entry name" value="Glycos_transf_1"/>
    <property type="match status" value="1"/>
</dbReference>
<dbReference type="Pfam" id="PF13439">
    <property type="entry name" value="Glyco_transf_4"/>
    <property type="match status" value="1"/>
</dbReference>
<dbReference type="GO" id="GO:0016757">
    <property type="term" value="F:glycosyltransferase activity"/>
    <property type="evidence" value="ECO:0007669"/>
    <property type="project" value="InterPro"/>
</dbReference>
<evidence type="ECO:0000313" key="4">
    <source>
        <dbReference type="Proteomes" id="UP000229081"/>
    </source>
</evidence>
<evidence type="ECO:0000313" key="3">
    <source>
        <dbReference type="EMBL" id="ATY33403.1"/>
    </source>
</evidence>
<dbReference type="OrthoDB" id="9801573at2"/>
<name>A0A2K8MHS0_9SPHN</name>
<accession>A0A2K8MHS0</accession>
<dbReference type="RefSeq" id="WP_100283207.1">
    <property type="nucleotide sequence ID" value="NZ_CP024923.1"/>
</dbReference>
<dbReference type="Proteomes" id="UP000229081">
    <property type="component" value="Chromosome"/>
</dbReference>
<feature type="domain" description="Glycosyl transferase family 1" evidence="1">
    <location>
        <begin position="166"/>
        <end position="290"/>
    </location>
</feature>
<dbReference type="PANTHER" id="PTHR12526:SF595">
    <property type="entry name" value="BLL5217 PROTEIN"/>
    <property type="match status" value="1"/>
</dbReference>
<proteinExistence type="predicted"/>